<evidence type="ECO:0008006" key="3">
    <source>
        <dbReference type="Google" id="ProtNLM"/>
    </source>
</evidence>
<dbReference type="KEGG" id="dho:Dia5BBH33_03640"/>
<accession>A0A8D5A3X8</accession>
<name>A0A8D5A3X8_9FIRM</name>
<gene>
    <name evidence="1" type="ORF">Dia5BBH33_03640</name>
</gene>
<dbReference type="Proteomes" id="UP000320585">
    <property type="component" value="Chromosome"/>
</dbReference>
<protein>
    <recommendedName>
        <fullName evidence="3">DUF669 domain-containing protein</fullName>
    </recommendedName>
</protein>
<dbReference type="EMBL" id="AP019697">
    <property type="protein sequence ID" value="BBK24429.1"/>
    <property type="molecule type" value="Genomic_DNA"/>
</dbReference>
<dbReference type="AlphaFoldDB" id="A0A8D5A3X8"/>
<dbReference type="GeneID" id="92715588"/>
<dbReference type="OrthoDB" id="1645191at2"/>
<dbReference type="RefSeq" id="WP_143332251.1">
    <property type="nucleotide sequence ID" value="NZ_AP019697.1"/>
</dbReference>
<proteinExistence type="predicted"/>
<evidence type="ECO:0000313" key="2">
    <source>
        <dbReference type="Proteomes" id="UP000320585"/>
    </source>
</evidence>
<organism evidence="1 2">
    <name type="scientific">Dialister hominis</name>
    <dbReference type="NCBI Taxonomy" id="2582419"/>
    <lineage>
        <taxon>Bacteria</taxon>
        <taxon>Bacillati</taxon>
        <taxon>Bacillota</taxon>
        <taxon>Negativicutes</taxon>
        <taxon>Veillonellales</taxon>
        <taxon>Veillonellaceae</taxon>
        <taxon>Dialister</taxon>
    </lineage>
</organism>
<reference evidence="2" key="1">
    <citation type="submission" date="2019-05" db="EMBL/GenBank/DDBJ databases">
        <title>Complete genome sequencing of Dialister sp. strain 5BBH33.</title>
        <authorList>
            <person name="Sakamoto M."/>
            <person name="Murakami T."/>
            <person name="Mori H."/>
        </authorList>
    </citation>
    <scope>NUCLEOTIDE SEQUENCE [LARGE SCALE GENOMIC DNA]</scope>
    <source>
        <strain evidence="2">5BBH33</strain>
    </source>
</reference>
<keyword evidence="2" id="KW-1185">Reference proteome</keyword>
<sequence>MEQNAFARFGEAHTDTSDKALDWDSEVVDSGESFVILPPGTYDFTVQKLERKHYAGGAKMPPCPQAQLTLTVHGGDKGEAHTITNLFLTQKQAWKLAQFFVSLGLAEPGGKLQMDWNKVIGSSGRLELANREYNGKLYNDVSRFLPPGKAPAGAAGGYKAGTF</sequence>
<evidence type="ECO:0000313" key="1">
    <source>
        <dbReference type="EMBL" id="BBK24429.1"/>
    </source>
</evidence>